<dbReference type="Proteomes" id="UP000217999">
    <property type="component" value="Unassembled WGS sequence"/>
</dbReference>
<evidence type="ECO:0000313" key="2">
    <source>
        <dbReference type="Proteomes" id="UP000217999"/>
    </source>
</evidence>
<dbReference type="Gene3D" id="1.25.40.290">
    <property type="entry name" value="ARM repeat domains"/>
    <property type="match status" value="1"/>
</dbReference>
<organism evidence="1 2">
    <name type="scientific">Vandammella animalimorsus</name>
    <dbReference type="NCBI Taxonomy" id="2029117"/>
    <lineage>
        <taxon>Bacteria</taxon>
        <taxon>Pseudomonadati</taxon>
        <taxon>Pseudomonadota</taxon>
        <taxon>Betaproteobacteria</taxon>
        <taxon>Burkholderiales</taxon>
        <taxon>Comamonadaceae</taxon>
        <taxon>Vandammella</taxon>
    </lineage>
</organism>
<name>A0A2A2AC95_9BURK</name>
<accession>A0A2A2AC95</accession>
<dbReference type="SUPFAM" id="SSF48371">
    <property type="entry name" value="ARM repeat"/>
    <property type="match status" value="1"/>
</dbReference>
<sequence>MSDQAPARKGATRAADIPPELLQALSRGEAASATLTEALALDQRQLARSALPELSATALAQIDAACQLGILKRMQAVADALLAALGPDGIARCQQHPSDTVRGWACFMIGAQPGLPLPQRLTAIAPLADDPHFAVREWAWLALRPHLAAELDAAIDALTPWTQHPSENLRRFASEALRPRGVWCAHIAALKTAPQRALPILQPLRADASHYVQDSVANWLNDVAKDQPEWVRTLCRQWLQQSPCPATARICQRAQRSLLAQAP</sequence>
<dbReference type="AlphaFoldDB" id="A0A2A2AC95"/>
<evidence type="ECO:0000313" key="1">
    <source>
        <dbReference type="EMBL" id="PAT35371.1"/>
    </source>
</evidence>
<dbReference type="Pfam" id="PF13646">
    <property type="entry name" value="HEAT_2"/>
    <property type="match status" value="1"/>
</dbReference>
<reference evidence="1 2" key="1">
    <citation type="submission" date="2017-08" db="EMBL/GenBank/DDBJ databases">
        <title>WGS of Clinical strains of the CDC Group NO-1 linked to zoonotic infections in humans.</title>
        <authorList>
            <person name="Bernier A.-M."/>
            <person name="Bernard K."/>
        </authorList>
    </citation>
    <scope>NUCLEOTIDE SEQUENCE [LARGE SCALE GENOMIC DNA]</scope>
    <source>
        <strain evidence="1 2">NML03-0146</strain>
    </source>
</reference>
<comment type="caution">
    <text evidence="1">The sequence shown here is derived from an EMBL/GenBank/DDBJ whole genome shotgun (WGS) entry which is preliminary data.</text>
</comment>
<protein>
    <submittedName>
        <fullName evidence="1">DNA alkylation repair protein</fullName>
    </submittedName>
</protein>
<dbReference type="InterPro" id="IPR016024">
    <property type="entry name" value="ARM-type_fold"/>
</dbReference>
<dbReference type="RefSeq" id="WP_095549474.1">
    <property type="nucleotide sequence ID" value="NZ_NSJF01000002.1"/>
</dbReference>
<proteinExistence type="predicted"/>
<gene>
    <name evidence="1" type="ORF">CK620_05720</name>
</gene>
<dbReference type="EMBL" id="NSJF01000002">
    <property type="protein sequence ID" value="PAT35371.1"/>
    <property type="molecule type" value="Genomic_DNA"/>
</dbReference>